<proteinExistence type="inferred from homology"/>
<feature type="domain" description="FLZ-type" evidence="5">
    <location>
        <begin position="355"/>
        <end position="399"/>
    </location>
</feature>
<dbReference type="GO" id="GO:0008270">
    <property type="term" value="F:zinc ion binding"/>
    <property type="evidence" value="ECO:0007669"/>
    <property type="project" value="UniProtKB-KW"/>
</dbReference>
<evidence type="ECO:0000313" key="6">
    <source>
        <dbReference type="EMBL" id="RZB68755.1"/>
    </source>
</evidence>
<dbReference type="Pfam" id="PF04570">
    <property type="entry name" value="zf-FLZ"/>
    <property type="match status" value="1"/>
</dbReference>
<evidence type="ECO:0000259" key="5">
    <source>
        <dbReference type="PROSITE" id="PS51795"/>
    </source>
</evidence>
<dbReference type="PANTHER" id="PTHR46868:SF3">
    <property type="entry name" value="FCS-LIKE ZINC FINGER 11"/>
    <property type="match status" value="1"/>
</dbReference>
<feature type="zinc finger region" description="FLZ-type" evidence="4">
    <location>
        <begin position="355"/>
        <end position="399"/>
    </location>
</feature>
<reference evidence="6 7" key="1">
    <citation type="submission" date="2018-09" db="EMBL/GenBank/DDBJ databases">
        <title>A high-quality reference genome of wild soybean provides a powerful tool to mine soybean genomes.</title>
        <authorList>
            <person name="Xie M."/>
            <person name="Chung C.Y.L."/>
            <person name="Li M.-W."/>
            <person name="Wong F.-L."/>
            <person name="Chan T.-F."/>
            <person name="Lam H.-M."/>
        </authorList>
    </citation>
    <scope>NUCLEOTIDE SEQUENCE [LARGE SCALE GENOMIC DNA]</scope>
    <source>
        <strain evidence="7">cv. W05</strain>
        <tissue evidence="6">Hypocotyl of etiolated seedlings</tissue>
    </source>
</reference>
<keyword evidence="2" id="KW-0479">Metal-binding</keyword>
<dbReference type="AlphaFoldDB" id="A0A445H575"/>
<comment type="caution">
    <text evidence="6">The sequence shown here is derived from an EMBL/GenBank/DDBJ whole genome shotgun (WGS) entry which is preliminary data.</text>
</comment>
<sequence length="425" mass="46966">MFCYLSEQICVVFSWCFEIMLRKRTRSIQKDQHHTGQMAISDTNSESHALGGNGKSNSIFNAPLLFVGMGHKGLLDCDSVKSPTSPLDFGFLSNLSNPFRTPSSLSNEGPHRSWDCAKVGLSIIDSLEECSKFSWKILQASESKKTSLCPQMITKAPKCKSYMDSTQASKSLPKDFCKIPCTQNGSIVPKGESTVLFEIGETPLEHEFFGKAVSFSLDSYSPTKYLSGLTGSNFDTDSENFALKQMCSPPHFIGGSQNNTKILLPSELNSNPVAAVYSNEFIESLSACEIENSEDYTCVISHGPNAKTTHIFCGCILETHANDSERHYKAEEEGKGLSLFSVNILHTPNQYPSHDFLSVCYHCNKKLEEGKDIYIYRGEKSFCSLSCREIEIMMDEQEKSNSSPENSPKCGFGGEVFETGTPIAT</sequence>
<dbReference type="PROSITE" id="PS51795">
    <property type="entry name" value="ZF_FLZ"/>
    <property type="match status" value="1"/>
</dbReference>
<comment type="similarity">
    <text evidence="1">Belongs to the FLZ family.</text>
</comment>
<protein>
    <submittedName>
        <fullName evidence="6">Protein MARD1 isoform A</fullName>
    </submittedName>
</protein>
<evidence type="ECO:0000256" key="1">
    <source>
        <dbReference type="ARBA" id="ARBA00009374"/>
    </source>
</evidence>
<evidence type="ECO:0000256" key="2">
    <source>
        <dbReference type="ARBA" id="ARBA00022723"/>
    </source>
</evidence>
<dbReference type="Gramene" id="XM_028343132.1">
    <property type="protein sequence ID" value="XP_028198933.1"/>
    <property type="gene ID" value="LOC114383451"/>
</dbReference>
<dbReference type="PANTHER" id="PTHR46868">
    <property type="entry name" value="FCS-LIKE ZINC FINGER 11"/>
    <property type="match status" value="1"/>
</dbReference>
<dbReference type="Proteomes" id="UP000289340">
    <property type="component" value="Chromosome 14"/>
</dbReference>
<dbReference type="InterPro" id="IPR044585">
    <property type="entry name" value="FLZ10/11"/>
</dbReference>
<organism evidence="6 7">
    <name type="scientific">Glycine soja</name>
    <name type="common">Wild soybean</name>
    <dbReference type="NCBI Taxonomy" id="3848"/>
    <lineage>
        <taxon>Eukaryota</taxon>
        <taxon>Viridiplantae</taxon>
        <taxon>Streptophyta</taxon>
        <taxon>Embryophyta</taxon>
        <taxon>Tracheophyta</taxon>
        <taxon>Spermatophyta</taxon>
        <taxon>Magnoliopsida</taxon>
        <taxon>eudicotyledons</taxon>
        <taxon>Gunneridae</taxon>
        <taxon>Pentapetalae</taxon>
        <taxon>rosids</taxon>
        <taxon>fabids</taxon>
        <taxon>Fabales</taxon>
        <taxon>Fabaceae</taxon>
        <taxon>Papilionoideae</taxon>
        <taxon>50 kb inversion clade</taxon>
        <taxon>NPAAA clade</taxon>
        <taxon>indigoferoid/millettioid clade</taxon>
        <taxon>Phaseoleae</taxon>
        <taxon>Glycine</taxon>
        <taxon>Glycine subgen. Soja</taxon>
    </lineage>
</organism>
<evidence type="ECO:0000313" key="7">
    <source>
        <dbReference type="Proteomes" id="UP000289340"/>
    </source>
</evidence>
<gene>
    <name evidence="6" type="ORF">D0Y65_038505</name>
</gene>
<keyword evidence="7" id="KW-1185">Reference proteome</keyword>
<keyword evidence="3" id="KW-0863">Zinc-finger</keyword>
<evidence type="ECO:0000256" key="4">
    <source>
        <dbReference type="PROSITE-ProRule" id="PRU01131"/>
    </source>
</evidence>
<evidence type="ECO:0000256" key="3">
    <source>
        <dbReference type="ARBA" id="ARBA00022771"/>
    </source>
</evidence>
<dbReference type="EMBL" id="QZWG01000014">
    <property type="protein sequence ID" value="RZB68755.1"/>
    <property type="molecule type" value="Genomic_DNA"/>
</dbReference>
<keyword evidence="3" id="KW-0862">Zinc</keyword>
<name>A0A445H575_GLYSO</name>
<dbReference type="InterPro" id="IPR007650">
    <property type="entry name" value="Zf-FLZ_dom"/>
</dbReference>
<accession>A0A445H575</accession>